<dbReference type="EMBL" id="JQGA01000805">
    <property type="protein sequence ID" value="KGO73500.1"/>
    <property type="molecule type" value="Genomic_DNA"/>
</dbReference>
<dbReference type="PhylomeDB" id="A0A0A2LA56"/>
<name>A0A0A2LA56_PENIT</name>
<dbReference type="Proteomes" id="UP000030104">
    <property type="component" value="Unassembled WGS sequence"/>
</dbReference>
<dbReference type="OrthoDB" id="4366257at2759"/>
<feature type="compositionally biased region" description="Basic and acidic residues" evidence="1">
    <location>
        <begin position="360"/>
        <end position="372"/>
    </location>
</feature>
<feature type="compositionally biased region" description="Low complexity" evidence="1">
    <location>
        <begin position="225"/>
        <end position="243"/>
    </location>
</feature>
<sequence length="440" mass="47935">MARVITDMRLNMSSKFEGPFWAAVGIDFDTNVGDQRAVLHLIREIYNPILYDCLQKGGHWNTAFKGKKSFEIRRRLTNRRNEFPAVVLAHVPQPPELTERLFDILRYYRFTDPSWRAVDPNYPVVTVVPLPAPAGGLAPRPPPAPAPVIPLAFTTAPDIHPAITISSVHPRSGPTTTTRTRARTPVPTATPIHAPITARAAAPAPVTATAPGLPPAVPISRVPFRPGTPTAARVRARARANAPARPPPRTLAPAPAPSPAPSPGPSPPTSPIPTPSHLIQPVIGLLPDLPPVIAPDALHAPIPDSPQPGYYVPTSAEVPSPPRSTDLDAFTRTMERANRKRARHDGDEEDGKTTPPQKKRSIDAELPKEKSEWTNFTTLSDSSSADSRSLDADGDIPMDENYKVYKMKNKSDEPEPSVWSTMRDYLVGRKPTPQDSDEEL</sequence>
<dbReference type="STRING" id="40296.A0A0A2LA56"/>
<reference evidence="2 3" key="1">
    <citation type="journal article" date="2015" name="Mol. Plant Microbe Interact.">
        <title>Genome, transcriptome, and functional analyses of Penicillium expansum provide new insights into secondary metabolism and pathogenicity.</title>
        <authorList>
            <person name="Ballester A.R."/>
            <person name="Marcet-Houben M."/>
            <person name="Levin E."/>
            <person name="Sela N."/>
            <person name="Selma-Lazaro C."/>
            <person name="Carmona L."/>
            <person name="Wisniewski M."/>
            <person name="Droby S."/>
            <person name="Gonzalez-Candelas L."/>
            <person name="Gabaldon T."/>
        </authorList>
    </citation>
    <scope>NUCLEOTIDE SEQUENCE [LARGE SCALE GENOMIC DNA]</scope>
    <source>
        <strain evidence="2 3">PHI-1</strain>
    </source>
</reference>
<organism evidence="2 3">
    <name type="scientific">Penicillium italicum</name>
    <name type="common">Blue mold</name>
    <dbReference type="NCBI Taxonomy" id="40296"/>
    <lineage>
        <taxon>Eukaryota</taxon>
        <taxon>Fungi</taxon>
        <taxon>Dikarya</taxon>
        <taxon>Ascomycota</taxon>
        <taxon>Pezizomycotina</taxon>
        <taxon>Eurotiomycetes</taxon>
        <taxon>Eurotiomycetidae</taxon>
        <taxon>Eurotiales</taxon>
        <taxon>Aspergillaceae</taxon>
        <taxon>Penicillium</taxon>
    </lineage>
</organism>
<proteinExistence type="predicted"/>
<accession>A0A0A2LA56</accession>
<keyword evidence="3" id="KW-1185">Reference proteome</keyword>
<comment type="caution">
    <text evidence="2">The sequence shown here is derived from an EMBL/GenBank/DDBJ whole genome shotgun (WGS) entry which is preliminary data.</text>
</comment>
<feature type="region of interest" description="Disordered" evidence="1">
    <location>
        <begin position="297"/>
        <end position="440"/>
    </location>
</feature>
<feature type="compositionally biased region" description="Low complexity" evidence="1">
    <location>
        <begin position="174"/>
        <end position="211"/>
    </location>
</feature>
<feature type="compositionally biased region" description="Pro residues" evidence="1">
    <location>
        <begin position="244"/>
        <end position="274"/>
    </location>
</feature>
<evidence type="ECO:0000256" key="1">
    <source>
        <dbReference type="SAM" id="MobiDB-lite"/>
    </source>
</evidence>
<dbReference type="OMA" id="RFTDPTW"/>
<protein>
    <submittedName>
        <fullName evidence="2">Uncharacterized protein</fullName>
    </submittedName>
</protein>
<dbReference type="AlphaFoldDB" id="A0A0A2LA56"/>
<evidence type="ECO:0000313" key="3">
    <source>
        <dbReference type="Proteomes" id="UP000030104"/>
    </source>
</evidence>
<evidence type="ECO:0000313" key="2">
    <source>
        <dbReference type="EMBL" id="KGO73500.1"/>
    </source>
</evidence>
<gene>
    <name evidence="2" type="ORF">PITC_048380</name>
</gene>
<feature type="region of interest" description="Disordered" evidence="1">
    <location>
        <begin position="165"/>
        <end position="278"/>
    </location>
</feature>
<dbReference type="HOGENOM" id="CLU_034216_0_0_1"/>